<comment type="subcellular location">
    <subcellularLocation>
        <location evidence="1">Membrane</location>
        <topology evidence="1">Multi-pass membrane protein</topology>
    </subcellularLocation>
</comment>
<gene>
    <name evidence="7" type="ORF">KV397_09990</name>
</gene>
<evidence type="ECO:0000313" key="8">
    <source>
        <dbReference type="Proteomes" id="UP000830631"/>
    </source>
</evidence>
<organism evidence="7 8">
    <name type="scientific">Microbacterium aurugineum</name>
    <dbReference type="NCBI Taxonomy" id="2851642"/>
    <lineage>
        <taxon>Bacteria</taxon>
        <taxon>Bacillati</taxon>
        <taxon>Actinomycetota</taxon>
        <taxon>Actinomycetes</taxon>
        <taxon>Micrococcales</taxon>
        <taxon>Microbacteriaceae</taxon>
        <taxon>Microbacterium</taxon>
    </lineage>
</organism>
<evidence type="ECO:0000256" key="4">
    <source>
        <dbReference type="ARBA" id="ARBA00023136"/>
    </source>
</evidence>
<dbReference type="InterPro" id="IPR002645">
    <property type="entry name" value="STAS_dom"/>
</dbReference>
<dbReference type="EMBL" id="CP078078">
    <property type="protein sequence ID" value="UPL18059.1"/>
    <property type="molecule type" value="Genomic_DNA"/>
</dbReference>
<dbReference type="Pfam" id="PF01740">
    <property type="entry name" value="STAS"/>
    <property type="match status" value="1"/>
</dbReference>
<feature type="transmembrane region" description="Helical" evidence="5">
    <location>
        <begin position="319"/>
        <end position="340"/>
    </location>
</feature>
<feature type="transmembrane region" description="Helical" evidence="5">
    <location>
        <begin position="195"/>
        <end position="215"/>
    </location>
</feature>
<name>A0ABY4IZD9_9MICO</name>
<dbReference type="Proteomes" id="UP000830631">
    <property type="component" value="Chromosome"/>
</dbReference>
<feature type="transmembrane region" description="Helical" evidence="5">
    <location>
        <begin position="346"/>
        <end position="365"/>
    </location>
</feature>
<evidence type="ECO:0000313" key="7">
    <source>
        <dbReference type="EMBL" id="UPL18059.1"/>
    </source>
</evidence>
<keyword evidence="2 5" id="KW-0812">Transmembrane</keyword>
<evidence type="ECO:0000256" key="1">
    <source>
        <dbReference type="ARBA" id="ARBA00004141"/>
    </source>
</evidence>
<keyword evidence="3 5" id="KW-1133">Transmembrane helix</keyword>
<evidence type="ECO:0000256" key="2">
    <source>
        <dbReference type="ARBA" id="ARBA00022692"/>
    </source>
</evidence>
<feature type="transmembrane region" description="Helical" evidence="5">
    <location>
        <begin position="164"/>
        <end position="188"/>
    </location>
</feature>
<dbReference type="InterPro" id="IPR036513">
    <property type="entry name" value="STAS_dom_sf"/>
</dbReference>
<evidence type="ECO:0000256" key="3">
    <source>
        <dbReference type="ARBA" id="ARBA00022989"/>
    </source>
</evidence>
<dbReference type="PANTHER" id="PTHR11814">
    <property type="entry name" value="SULFATE TRANSPORTER"/>
    <property type="match status" value="1"/>
</dbReference>
<feature type="transmembrane region" description="Helical" evidence="5">
    <location>
        <begin position="240"/>
        <end position="264"/>
    </location>
</feature>
<dbReference type="InterPro" id="IPR011547">
    <property type="entry name" value="SLC26A/SulP_dom"/>
</dbReference>
<feature type="transmembrane region" description="Helical" evidence="5">
    <location>
        <begin position="71"/>
        <end position="90"/>
    </location>
</feature>
<dbReference type="Pfam" id="PF00916">
    <property type="entry name" value="Sulfate_transp"/>
    <property type="match status" value="1"/>
</dbReference>
<evidence type="ECO:0000256" key="5">
    <source>
        <dbReference type="SAM" id="Phobius"/>
    </source>
</evidence>
<evidence type="ECO:0000259" key="6">
    <source>
        <dbReference type="PROSITE" id="PS50801"/>
    </source>
</evidence>
<protein>
    <submittedName>
        <fullName evidence="7">SulP family inorganic anion transporter</fullName>
    </submittedName>
</protein>
<proteinExistence type="predicted"/>
<dbReference type="SUPFAM" id="SSF52091">
    <property type="entry name" value="SpoIIaa-like"/>
    <property type="match status" value="1"/>
</dbReference>
<feature type="transmembrane region" description="Helical" evidence="5">
    <location>
        <begin position="12"/>
        <end position="34"/>
    </location>
</feature>
<feature type="transmembrane region" description="Helical" evidence="5">
    <location>
        <begin position="40"/>
        <end position="59"/>
    </location>
</feature>
<feature type="transmembrane region" description="Helical" evidence="5">
    <location>
        <begin position="96"/>
        <end position="119"/>
    </location>
</feature>
<feature type="domain" description="STAS" evidence="6">
    <location>
        <begin position="439"/>
        <end position="544"/>
    </location>
</feature>
<keyword evidence="4 5" id="KW-0472">Membrane</keyword>
<sequence>MQRPLAGLTGRNFVTELTAGVTLLAIAIPLNIGYAQIAGLPPTAGLYALVVPTIVYALVVSSRQLVASPDAAAAALVASSIGGLAAAGSADYATLALAQAIICGVMFVLLAVFKLGFLANFLSKPILVGFVGGLALDIMVSQVAKMLGVKIDSGKEFTGKIADLVGGFTTLNGWAVLISVCSVAVLLLGRRFLRAVPWALIVLVVTTLMVVLTGLDQRGVDVLGEVPAGPPVLTWPLIDWSLWLALVPSAIALTLVTTAEGLLVSRSYSEKHGYPFRANRDLFAFGISNIAAGAQGSFAVGSSTSRTAAMDQAGSRTQFPALILAAGTLLLLLFGTALLADIPSPAIGAIVGVAIIPLLGVRDFIDLWRKDRFEFLIGATCFLTTLFVGSIAGILVAFVLALINLAKRASHPAIDVLESSGDPGESLLEDAPAGNVTAPGVIVIRLAAPLFFANGAVFSTAVKEAIRSAGTDSVHHLVVDMEAVTDVDVTGAESFTALKEWLASQSISLAYSRVRPKTLHRLTSLGLLDTEEVFSTNRAAISHLAPPSAEPTSSRKAGH</sequence>
<dbReference type="PROSITE" id="PS50801">
    <property type="entry name" value="STAS"/>
    <property type="match status" value="1"/>
</dbReference>
<dbReference type="InterPro" id="IPR001902">
    <property type="entry name" value="SLC26A/SulP_fam"/>
</dbReference>
<dbReference type="Gene3D" id="3.30.750.24">
    <property type="entry name" value="STAS domain"/>
    <property type="match status" value="1"/>
</dbReference>
<reference evidence="7 8" key="1">
    <citation type="submission" date="2021-06" db="EMBL/GenBank/DDBJ databases">
        <title>Genome-based taxonomic framework of Microbacterium strains isolated from marine environment, the description of four new species and reclassification of four preexisting species.</title>
        <authorList>
            <person name="Lee S.D."/>
            <person name="Kim S.-M."/>
            <person name="Byeon Y.-S."/>
            <person name="Yang H.L."/>
            <person name="Kim I.S."/>
        </authorList>
    </citation>
    <scope>NUCLEOTIDE SEQUENCE [LARGE SCALE GENOMIC DNA]</scope>
    <source>
        <strain evidence="7 8">KSW4-10</strain>
    </source>
</reference>
<dbReference type="RefSeq" id="WP_261811198.1">
    <property type="nucleotide sequence ID" value="NZ_CP078078.1"/>
</dbReference>
<feature type="transmembrane region" description="Helical" evidence="5">
    <location>
        <begin position="126"/>
        <end position="144"/>
    </location>
</feature>
<feature type="transmembrane region" description="Helical" evidence="5">
    <location>
        <begin position="377"/>
        <end position="403"/>
    </location>
</feature>
<keyword evidence="8" id="KW-1185">Reference proteome</keyword>
<accession>A0ABY4IZD9</accession>
<dbReference type="CDD" id="cd07042">
    <property type="entry name" value="STAS_SulP_like_sulfate_transporter"/>
    <property type="match status" value="1"/>
</dbReference>